<dbReference type="GO" id="GO:0009090">
    <property type="term" value="P:homoserine biosynthetic process"/>
    <property type="evidence" value="ECO:0007669"/>
    <property type="project" value="TreeGrafter"/>
</dbReference>
<reference evidence="19 20" key="1">
    <citation type="submission" date="2017-08" db="EMBL/GenBank/DDBJ databases">
        <title>Acidophilic green algal genome provides insights into adaptation to an acidic environment.</title>
        <authorList>
            <person name="Hirooka S."/>
            <person name="Hirose Y."/>
            <person name="Kanesaki Y."/>
            <person name="Higuchi S."/>
            <person name="Fujiwara T."/>
            <person name="Onuma R."/>
            <person name="Era A."/>
            <person name="Ohbayashi R."/>
            <person name="Uzuka A."/>
            <person name="Nozaki H."/>
            <person name="Yoshikawa H."/>
            <person name="Miyagishima S.Y."/>
        </authorList>
    </citation>
    <scope>NUCLEOTIDE SEQUENCE [LARGE SCALE GENOMIC DNA]</scope>
    <source>
        <strain evidence="19 20">NIES-2499</strain>
    </source>
</reference>
<evidence type="ECO:0000256" key="7">
    <source>
        <dbReference type="ARBA" id="ARBA00022697"/>
    </source>
</evidence>
<dbReference type="UniPathway" id="UPA00051">
    <property type="reaction ID" value="UER00465"/>
</dbReference>
<dbReference type="AlphaFoldDB" id="A0A250X1X9"/>
<dbReference type="Gene3D" id="3.30.360.10">
    <property type="entry name" value="Dihydrodipicolinate Reductase, domain 2"/>
    <property type="match status" value="1"/>
</dbReference>
<name>A0A250X1X9_9CHLO</name>
<evidence type="ECO:0000256" key="3">
    <source>
        <dbReference type="ARBA" id="ARBA00005062"/>
    </source>
</evidence>
<feature type="binding site" evidence="14">
    <location>
        <position position="207"/>
    </location>
    <ligand>
        <name>L-homoserine</name>
        <dbReference type="ChEBI" id="CHEBI:57476"/>
    </ligand>
</feature>
<dbReference type="InterPro" id="IPR022697">
    <property type="entry name" value="HDH_short"/>
</dbReference>
<dbReference type="FunFam" id="3.30.360.10:FF:000006">
    <property type="entry name" value="Bifunctional aspartokinase/homoserine dehydrogenase"/>
    <property type="match status" value="1"/>
</dbReference>
<evidence type="ECO:0000256" key="9">
    <source>
        <dbReference type="ARBA" id="ARBA00023002"/>
    </source>
</evidence>
<evidence type="ECO:0000256" key="15">
    <source>
        <dbReference type="RuleBase" id="RU000579"/>
    </source>
</evidence>
<dbReference type="GO" id="GO:0050661">
    <property type="term" value="F:NADP binding"/>
    <property type="evidence" value="ECO:0007669"/>
    <property type="project" value="InterPro"/>
</dbReference>
<evidence type="ECO:0000256" key="1">
    <source>
        <dbReference type="ARBA" id="ARBA00001920"/>
    </source>
</evidence>
<dbReference type="InterPro" id="IPR011147">
    <property type="entry name" value="Bifunc_Aspkin/hSer_DH"/>
</dbReference>
<sequence>MLTVSIAVIGPGVVGSALVRQIFLQTDNLCQILRSKVKLVSLANSKTMHHDQNGISSATWREDLTQKGVPVDLEVLGKQLQEGNQHGCCIVVDCTAHEAAPDLYTRFAKRGIHVVTPNKKFGAGPLERIRAFRAAAQESGSQFFGEATVGAGLPVMSTLRSLIETGDKVIRVQGILSGTLSYIFNTYNTGAAFSDVVTSAKEKGFTEPDPREDLSGLDVSRKVVILARQCGLETDLSQLKVESLVPEQLASSQTSVEEFMQKLPEYDEQMAQRATVAESQGEVIRYVGSVDLENRTCSVQLVSVPREHPFAQLSGTDNLITFTTQRYPSKTPLVVRGPGAGAEVTAAGIFSDIIQVIRTHRNY</sequence>
<dbReference type="GO" id="GO:0009086">
    <property type="term" value="P:methionine biosynthetic process"/>
    <property type="evidence" value="ECO:0007669"/>
    <property type="project" value="UniProtKB-KW"/>
</dbReference>
<evidence type="ECO:0000313" key="20">
    <source>
        <dbReference type="Proteomes" id="UP000232323"/>
    </source>
</evidence>
<keyword evidence="10 12" id="KW-0486">Methionine biosynthesis</keyword>
<comment type="similarity">
    <text evidence="4 12 16">Belongs to the homoserine dehydrogenase family.</text>
</comment>
<dbReference type="InterPro" id="IPR005106">
    <property type="entry name" value="Asp/hSer_DH_NAD-bd"/>
</dbReference>
<dbReference type="SUPFAM" id="SSF51735">
    <property type="entry name" value="NAD(P)-binding Rossmann-fold domains"/>
    <property type="match status" value="1"/>
</dbReference>
<evidence type="ECO:0000313" key="19">
    <source>
        <dbReference type="EMBL" id="GAX77104.1"/>
    </source>
</evidence>
<feature type="binding site" evidence="14">
    <location>
        <position position="95"/>
    </location>
    <ligand>
        <name>NADPH</name>
        <dbReference type="ChEBI" id="CHEBI:57783"/>
    </ligand>
</feature>
<evidence type="ECO:0000256" key="10">
    <source>
        <dbReference type="ARBA" id="ARBA00023167"/>
    </source>
</evidence>
<evidence type="ECO:0000256" key="8">
    <source>
        <dbReference type="ARBA" id="ARBA00022857"/>
    </source>
</evidence>
<comment type="pathway">
    <text evidence="2 15">Amino-acid biosynthesis; L-threonine biosynthesis; L-threonine from L-aspartate: step 3/5.</text>
</comment>
<feature type="binding site" evidence="14">
    <location>
        <position position="119"/>
    </location>
    <ligand>
        <name>NADPH</name>
        <dbReference type="ChEBI" id="CHEBI:57783"/>
    </ligand>
</feature>
<evidence type="ECO:0000259" key="18">
    <source>
        <dbReference type="Pfam" id="PF03447"/>
    </source>
</evidence>
<dbReference type="PROSITE" id="PS01042">
    <property type="entry name" value="HOMOSER_DHGENASE"/>
    <property type="match status" value="1"/>
</dbReference>
<evidence type="ECO:0000259" key="17">
    <source>
        <dbReference type="Pfam" id="PF00742"/>
    </source>
</evidence>
<dbReference type="EC" id="1.1.1.3" evidence="5 12"/>
<evidence type="ECO:0000256" key="14">
    <source>
        <dbReference type="PIRSR" id="PIRSR036497-2"/>
    </source>
</evidence>
<feature type="domain" description="Aspartate/homoserine dehydrogenase NAD-binding" evidence="18">
    <location>
        <begin position="10"/>
        <end position="144"/>
    </location>
</feature>
<evidence type="ECO:0000256" key="4">
    <source>
        <dbReference type="ARBA" id="ARBA00006753"/>
    </source>
</evidence>
<comment type="caution">
    <text evidence="19">The sequence shown here is derived from an EMBL/GenBank/DDBJ whole genome shotgun (WGS) entry which is preliminary data.</text>
</comment>
<comment type="cofactor">
    <cofactor evidence="1">
        <name>a metal cation</name>
        <dbReference type="ChEBI" id="CHEBI:25213"/>
    </cofactor>
</comment>
<comment type="catalytic activity">
    <reaction evidence="11">
        <text>L-homoserine + NADP(+) = L-aspartate 4-semialdehyde + NADPH + H(+)</text>
        <dbReference type="Rhea" id="RHEA:15761"/>
        <dbReference type="ChEBI" id="CHEBI:15378"/>
        <dbReference type="ChEBI" id="CHEBI:57476"/>
        <dbReference type="ChEBI" id="CHEBI:57783"/>
        <dbReference type="ChEBI" id="CHEBI:58349"/>
        <dbReference type="ChEBI" id="CHEBI:537519"/>
        <dbReference type="EC" id="1.1.1.3"/>
    </reaction>
    <physiologicalReaction direction="right-to-left" evidence="11">
        <dbReference type="Rhea" id="RHEA:15763"/>
    </physiologicalReaction>
</comment>
<dbReference type="Proteomes" id="UP000232323">
    <property type="component" value="Unassembled WGS sequence"/>
</dbReference>
<evidence type="ECO:0000256" key="13">
    <source>
        <dbReference type="PIRSR" id="PIRSR036497-1"/>
    </source>
</evidence>
<feature type="active site" description="Proton donor" evidence="13">
    <location>
        <position position="222"/>
    </location>
</feature>
<accession>A0A250X1X9</accession>
<proteinExistence type="inferred from homology"/>
<dbReference type="Pfam" id="PF00742">
    <property type="entry name" value="Homoserine_dh"/>
    <property type="match status" value="1"/>
</dbReference>
<comment type="pathway">
    <text evidence="3 15">Amino-acid biosynthesis; L-methionine biosynthesis via de novo pathway; L-homoserine from L-aspartate: step 3/3.</text>
</comment>
<keyword evidence="8 12" id="KW-0521">NADP</keyword>
<evidence type="ECO:0000256" key="6">
    <source>
        <dbReference type="ARBA" id="ARBA00022605"/>
    </source>
</evidence>
<dbReference type="UniPathway" id="UPA00050">
    <property type="reaction ID" value="UER00063"/>
</dbReference>
<dbReference type="Gene3D" id="3.40.50.720">
    <property type="entry name" value="NAD(P)-binding Rossmann-like Domain"/>
    <property type="match status" value="1"/>
</dbReference>
<keyword evidence="20" id="KW-1185">Reference proteome</keyword>
<dbReference type="STRING" id="1157962.A0A250X1X9"/>
<feature type="binding site" evidence="14">
    <location>
        <begin position="10"/>
        <end position="15"/>
    </location>
    <ligand>
        <name>NADP(+)</name>
        <dbReference type="ChEBI" id="CHEBI:58349"/>
    </ligand>
</feature>
<gene>
    <name evidence="19" type="ORF">CEUSTIGMA_g4550.t1</name>
</gene>
<dbReference type="Pfam" id="PF03447">
    <property type="entry name" value="NAD_binding_3"/>
    <property type="match status" value="1"/>
</dbReference>
<evidence type="ECO:0000256" key="16">
    <source>
        <dbReference type="RuleBase" id="RU004171"/>
    </source>
</evidence>
<evidence type="ECO:0000256" key="12">
    <source>
        <dbReference type="PIRNR" id="PIRNR036497"/>
    </source>
</evidence>
<organism evidence="19 20">
    <name type="scientific">Chlamydomonas eustigma</name>
    <dbReference type="NCBI Taxonomy" id="1157962"/>
    <lineage>
        <taxon>Eukaryota</taxon>
        <taxon>Viridiplantae</taxon>
        <taxon>Chlorophyta</taxon>
        <taxon>core chlorophytes</taxon>
        <taxon>Chlorophyceae</taxon>
        <taxon>CS clade</taxon>
        <taxon>Chlamydomonadales</taxon>
        <taxon>Chlamydomonadaceae</taxon>
        <taxon>Chlamydomonas</taxon>
    </lineage>
</organism>
<dbReference type="GO" id="GO:0004412">
    <property type="term" value="F:homoserine dehydrogenase activity"/>
    <property type="evidence" value="ECO:0007669"/>
    <property type="project" value="UniProtKB-EC"/>
</dbReference>
<dbReference type="InterPro" id="IPR036291">
    <property type="entry name" value="NAD(P)-bd_dom_sf"/>
</dbReference>
<keyword evidence="6 12" id="KW-0028">Amino-acid biosynthesis</keyword>
<dbReference type="EMBL" id="BEGY01000022">
    <property type="protein sequence ID" value="GAX77104.1"/>
    <property type="molecule type" value="Genomic_DNA"/>
</dbReference>
<evidence type="ECO:0000256" key="2">
    <source>
        <dbReference type="ARBA" id="ARBA00005056"/>
    </source>
</evidence>
<dbReference type="OrthoDB" id="67851at2759"/>
<keyword evidence="7 12" id="KW-0791">Threonine biosynthesis</keyword>
<evidence type="ECO:0000256" key="5">
    <source>
        <dbReference type="ARBA" id="ARBA00013213"/>
    </source>
</evidence>
<dbReference type="PANTHER" id="PTHR43070:SF5">
    <property type="entry name" value="HOMOSERINE DEHYDROGENASE"/>
    <property type="match status" value="1"/>
</dbReference>
<dbReference type="InterPro" id="IPR019811">
    <property type="entry name" value="HDH_CS"/>
</dbReference>
<dbReference type="PANTHER" id="PTHR43070">
    <property type="match status" value="1"/>
</dbReference>
<dbReference type="GO" id="GO:0009088">
    <property type="term" value="P:threonine biosynthetic process"/>
    <property type="evidence" value="ECO:0007669"/>
    <property type="project" value="UniProtKB-UniPathway"/>
</dbReference>
<feature type="domain" description="Homoserine dehydrogenase catalytic" evidence="17">
    <location>
        <begin position="154"/>
        <end position="354"/>
    </location>
</feature>
<protein>
    <recommendedName>
        <fullName evidence="5 12">Homoserine dehydrogenase</fullName>
        <shortName evidence="12">HDH</shortName>
        <ecNumber evidence="5 12">1.1.1.3</ecNumber>
    </recommendedName>
</protein>
<dbReference type="SUPFAM" id="SSF55347">
    <property type="entry name" value="Glyceraldehyde-3-phosphate dehydrogenase-like, C-terminal domain"/>
    <property type="match status" value="1"/>
</dbReference>
<dbReference type="InterPro" id="IPR001342">
    <property type="entry name" value="HDH_cat"/>
</dbReference>
<keyword evidence="9 12" id="KW-0560">Oxidoreductase</keyword>
<evidence type="ECO:0000256" key="11">
    <source>
        <dbReference type="ARBA" id="ARBA00048841"/>
    </source>
</evidence>
<dbReference type="PIRSF" id="PIRSF036497">
    <property type="entry name" value="HDH_short"/>
    <property type="match status" value="1"/>
</dbReference>